<feature type="transmembrane region" description="Helical" evidence="4">
    <location>
        <begin position="21"/>
        <end position="41"/>
    </location>
</feature>
<dbReference type="GO" id="GO:0000155">
    <property type="term" value="F:phosphorelay sensor kinase activity"/>
    <property type="evidence" value="ECO:0007669"/>
    <property type="project" value="InterPro"/>
</dbReference>
<organism evidence="6 7">
    <name type="scientific">Kribbella qitaiheensis</name>
    <dbReference type="NCBI Taxonomy" id="1544730"/>
    <lineage>
        <taxon>Bacteria</taxon>
        <taxon>Bacillati</taxon>
        <taxon>Actinomycetota</taxon>
        <taxon>Actinomycetes</taxon>
        <taxon>Propionibacteriales</taxon>
        <taxon>Kribbellaceae</taxon>
        <taxon>Kribbella</taxon>
    </lineage>
</organism>
<dbReference type="PANTHER" id="PTHR24421">
    <property type="entry name" value="NITRATE/NITRITE SENSOR PROTEIN NARX-RELATED"/>
    <property type="match status" value="1"/>
</dbReference>
<feature type="transmembrane region" description="Helical" evidence="4">
    <location>
        <begin position="53"/>
        <end position="73"/>
    </location>
</feature>
<keyword evidence="3" id="KW-0902">Two-component regulatory system</keyword>
<dbReference type="GO" id="GO:0046983">
    <property type="term" value="F:protein dimerization activity"/>
    <property type="evidence" value="ECO:0007669"/>
    <property type="project" value="InterPro"/>
</dbReference>
<sequence>MVSVLGWWRERSRAERFDISLRWPLYFVVGSEPFLAVLLIAGNRSTSSLRAGIFLLVSVAHTVALVMLMRASLSAYLHRQGPSKRLLITAVVLTVVGVTVLPDHAVSLLMLGGFLTLALSPLPPLAALLGLVVLGSVLAGLIADTQAAFAFAYGVGIAVLTGRFSAWMLGMGWELDRSRAISTQLAVAEERLRFSRDLHDTLGRNLSLVAVQSELAARLADRGDADAAEQMLAVRRIAHESLREMRAVVDAYRSTDLSSELAGAQSVLRSAGINCRVIGDGSSLPDATQIALAWVVREATTNVIHHSDATTCKIELDAADKQSVVLRMENDGVRTARTALGPGNGLVGLRERLAEVGGTLTAEPQPGGRFLLQAQLPTA</sequence>
<feature type="transmembrane region" description="Helical" evidence="4">
    <location>
        <begin position="150"/>
        <end position="173"/>
    </location>
</feature>
<gene>
    <name evidence="6" type="ORF">F1D05_16180</name>
</gene>
<dbReference type="AlphaFoldDB" id="A0A7G6WYV4"/>
<evidence type="ECO:0000256" key="4">
    <source>
        <dbReference type="SAM" id="Phobius"/>
    </source>
</evidence>
<dbReference type="Pfam" id="PF07730">
    <property type="entry name" value="HisKA_3"/>
    <property type="match status" value="1"/>
</dbReference>
<dbReference type="CDD" id="cd16917">
    <property type="entry name" value="HATPase_UhpB-NarQ-NarX-like"/>
    <property type="match status" value="1"/>
</dbReference>
<dbReference type="RefSeq" id="WP_185448454.1">
    <property type="nucleotide sequence ID" value="NZ_CP043661.1"/>
</dbReference>
<dbReference type="InterPro" id="IPR050482">
    <property type="entry name" value="Sensor_HK_TwoCompSys"/>
</dbReference>
<dbReference type="EMBL" id="CP043661">
    <property type="protein sequence ID" value="QNE19169.1"/>
    <property type="molecule type" value="Genomic_DNA"/>
</dbReference>
<evidence type="ECO:0000259" key="5">
    <source>
        <dbReference type="Pfam" id="PF07730"/>
    </source>
</evidence>
<feature type="transmembrane region" description="Helical" evidence="4">
    <location>
        <begin position="122"/>
        <end position="143"/>
    </location>
</feature>
<dbReference type="Proteomes" id="UP000515563">
    <property type="component" value="Chromosome"/>
</dbReference>
<reference evidence="6 7" key="2">
    <citation type="journal article" date="2020" name="Microbiol. Resour. Announc.">
        <title>Antarctic desert soil bacteria exhibit high novel natural product potential, evaluated through long-read genome sequencing and comparative genomics.</title>
        <authorList>
            <person name="Benaud N."/>
            <person name="Edwards R.J."/>
            <person name="Amos T.G."/>
            <person name="D'Agostino P.M."/>
            <person name="Gutierrez-Chavez C."/>
            <person name="Montgomery K."/>
            <person name="Nicetic I."/>
            <person name="Ferrari B.C."/>
        </authorList>
    </citation>
    <scope>NUCLEOTIDE SEQUENCE [LARGE SCALE GENOMIC DNA]</scope>
    <source>
        <strain evidence="6 7">SPB151</strain>
    </source>
</reference>
<keyword evidence="7" id="KW-1185">Reference proteome</keyword>
<proteinExistence type="predicted"/>
<protein>
    <submittedName>
        <fullName evidence="6">Sensor histidine kinase</fullName>
    </submittedName>
</protein>
<evidence type="ECO:0000256" key="1">
    <source>
        <dbReference type="ARBA" id="ARBA00022679"/>
    </source>
</evidence>
<keyword evidence="2 6" id="KW-0418">Kinase</keyword>
<evidence type="ECO:0000313" key="7">
    <source>
        <dbReference type="Proteomes" id="UP000515563"/>
    </source>
</evidence>
<keyword evidence="4" id="KW-0812">Transmembrane</keyword>
<dbReference type="Gene3D" id="3.30.565.10">
    <property type="entry name" value="Histidine kinase-like ATPase, C-terminal domain"/>
    <property type="match status" value="1"/>
</dbReference>
<evidence type="ECO:0000313" key="6">
    <source>
        <dbReference type="EMBL" id="QNE19169.1"/>
    </source>
</evidence>
<dbReference type="Gene3D" id="1.20.5.1930">
    <property type="match status" value="1"/>
</dbReference>
<accession>A0A7G6WYV4</accession>
<keyword evidence="4" id="KW-1133">Transmembrane helix</keyword>
<evidence type="ECO:0000256" key="3">
    <source>
        <dbReference type="ARBA" id="ARBA00023012"/>
    </source>
</evidence>
<evidence type="ECO:0000256" key="2">
    <source>
        <dbReference type="ARBA" id="ARBA00022777"/>
    </source>
</evidence>
<dbReference type="SUPFAM" id="SSF55874">
    <property type="entry name" value="ATPase domain of HSP90 chaperone/DNA topoisomerase II/histidine kinase"/>
    <property type="match status" value="1"/>
</dbReference>
<keyword evidence="4" id="KW-0472">Membrane</keyword>
<reference evidence="7" key="1">
    <citation type="submission" date="2019-09" db="EMBL/GenBank/DDBJ databases">
        <title>Antimicrobial potential of Antarctic Bacteria.</title>
        <authorList>
            <person name="Benaud N."/>
            <person name="Edwards R.J."/>
            <person name="Ferrari B.C."/>
        </authorList>
    </citation>
    <scope>NUCLEOTIDE SEQUENCE [LARGE SCALE GENOMIC DNA]</scope>
    <source>
        <strain evidence="7">SPB151</strain>
    </source>
</reference>
<feature type="domain" description="Signal transduction histidine kinase subgroup 3 dimerisation and phosphoacceptor" evidence="5">
    <location>
        <begin position="190"/>
        <end position="257"/>
    </location>
</feature>
<dbReference type="InterPro" id="IPR036890">
    <property type="entry name" value="HATPase_C_sf"/>
</dbReference>
<feature type="transmembrane region" description="Helical" evidence="4">
    <location>
        <begin position="85"/>
        <end position="102"/>
    </location>
</feature>
<dbReference type="PANTHER" id="PTHR24421:SF63">
    <property type="entry name" value="SENSOR HISTIDINE KINASE DESK"/>
    <property type="match status" value="1"/>
</dbReference>
<name>A0A7G6WYV4_9ACTN</name>
<dbReference type="GO" id="GO:0016020">
    <property type="term" value="C:membrane"/>
    <property type="evidence" value="ECO:0007669"/>
    <property type="project" value="InterPro"/>
</dbReference>
<keyword evidence="1" id="KW-0808">Transferase</keyword>
<dbReference type="KEGG" id="kqi:F1D05_16180"/>
<dbReference type="InterPro" id="IPR011712">
    <property type="entry name" value="Sig_transdc_His_kin_sub3_dim/P"/>
</dbReference>